<name>A0A3E1EYI8_9FLAO</name>
<comment type="catalytic activity">
    <reaction evidence="4">
        <text>dTTP + H2O = dTMP + diphosphate + H(+)</text>
        <dbReference type="Rhea" id="RHEA:28534"/>
        <dbReference type="ChEBI" id="CHEBI:15377"/>
        <dbReference type="ChEBI" id="CHEBI:15378"/>
        <dbReference type="ChEBI" id="CHEBI:33019"/>
        <dbReference type="ChEBI" id="CHEBI:37568"/>
        <dbReference type="ChEBI" id="CHEBI:63528"/>
        <dbReference type="EC" id="3.6.1.9"/>
    </reaction>
</comment>
<keyword evidence="2 4" id="KW-0378">Hydrolase</keyword>
<dbReference type="PANTHER" id="PTHR43213">
    <property type="entry name" value="BIFUNCTIONAL DTTP/UTP PYROPHOSPHATASE/METHYLTRANSFERASE PROTEIN-RELATED"/>
    <property type="match status" value="1"/>
</dbReference>
<comment type="function">
    <text evidence="4">Nucleoside triphosphate pyrophosphatase that hydrolyzes dTTP and UTP. May have a dual role in cell division arrest and in preventing the incorporation of modified nucleotides into cellular nucleic acids.</text>
</comment>
<feature type="site" description="Important for substrate specificity" evidence="4">
    <location>
        <position position="73"/>
    </location>
</feature>
<dbReference type="InterPro" id="IPR003697">
    <property type="entry name" value="Maf-like"/>
</dbReference>
<evidence type="ECO:0000313" key="6">
    <source>
        <dbReference type="Proteomes" id="UP000257127"/>
    </source>
</evidence>
<dbReference type="GO" id="GO:0036218">
    <property type="term" value="F:dTTP diphosphatase activity"/>
    <property type="evidence" value="ECO:0007669"/>
    <property type="project" value="RHEA"/>
</dbReference>
<dbReference type="Proteomes" id="UP000257127">
    <property type="component" value="Unassembled WGS sequence"/>
</dbReference>
<keyword evidence="6" id="KW-1185">Reference proteome</keyword>
<dbReference type="InterPro" id="IPR029001">
    <property type="entry name" value="ITPase-like_fam"/>
</dbReference>
<dbReference type="GO" id="GO:0036221">
    <property type="term" value="F:UTP diphosphatase activity"/>
    <property type="evidence" value="ECO:0007669"/>
    <property type="project" value="RHEA"/>
</dbReference>
<evidence type="ECO:0000256" key="3">
    <source>
        <dbReference type="ARBA" id="ARBA00023080"/>
    </source>
</evidence>
<evidence type="ECO:0000313" key="5">
    <source>
        <dbReference type="EMBL" id="RFC54608.1"/>
    </source>
</evidence>
<comment type="subcellular location">
    <subcellularLocation>
        <location evidence="4">Cytoplasm</location>
    </subcellularLocation>
</comment>
<dbReference type="HAMAP" id="MF_00528">
    <property type="entry name" value="Maf"/>
    <property type="match status" value="1"/>
</dbReference>
<feature type="active site" description="Proton acceptor" evidence="4">
    <location>
        <position position="72"/>
    </location>
</feature>
<evidence type="ECO:0000256" key="4">
    <source>
        <dbReference type="HAMAP-Rule" id="MF_00528"/>
    </source>
</evidence>
<evidence type="ECO:0000256" key="2">
    <source>
        <dbReference type="ARBA" id="ARBA00022801"/>
    </source>
</evidence>
<dbReference type="EC" id="3.6.1.9" evidence="4"/>
<keyword evidence="3 4" id="KW-0546">Nucleotide metabolism</keyword>
<organism evidence="5 6">
    <name type="scientific">Brumimicrobium aurantiacum</name>
    <dbReference type="NCBI Taxonomy" id="1737063"/>
    <lineage>
        <taxon>Bacteria</taxon>
        <taxon>Pseudomonadati</taxon>
        <taxon>Bacteroidota</taxon>
        <taxon>Flavobacteriia</taxon>
        <taxon>Flavobacteriales</taxon>
        <taxon>Crocinitomicaceae</taxon>
        <taxon>Brumimicrobium</taxon>
    </lineage>
</organism>
<dbReference type="Gene3D" id="3.90.950.10">
    <property type="match status" value="1"/>
</dbReference>
<dbReference type="AlphaFoldDB" id="A0A3E1EYI8"/>
<gene>
    <name evidence="5" type="primary">maf</name>
    <name evidence="5" type="ORF">DXU93_06365</name>
</gene>
<dbReference type="OrthoDB" id="9807767at2"/>
<keyword evidence="4" id="KW-0963">Cytoplasm</keyword>
<comment type="catalytic activity">
    <reaction evidence="4">
        <text>UTP + H2O = UMP + diphosphate + H(+)</text>
        <dbReference type="Rhea" id="RHEA:29395"/>
        <dbReference type="ChEBI" id="CHEBI:15377"/>
        <dbReference type="ChEBI" id="CHEBI:15378"/>
        <dbReference type="ChEBI" id="CHEBI:33019"/>
        <dbReference type="ChEBI" id="CHEBI:46398"/>
        <dbReference type="ChEBI" id="CHEBI:57865"/>
        <dbReference type="EC" id="3.6.1.9"/>
    </reaction>
</comment>
<feature type="site" description="Important for substrate specificity" evidence="4">
    <location>
        <position position="155"/>
    </location>
</feature>
<dbReference type="SUPFAM" id="SSF52972">
    <property type="entry name" value="ITPase-like"/>
    <property type="match status" value="1"/>
</dbReference>
<dbReference type="Pfam" id="PF02545">
    <property type="entry name" value="Maf"/>
    <property type="match status" value="1"/>
</dbReference>
<feature type="site" description="Important for substrate specificity" evidence="4">
    <location>
        <position position="14"/>
    </location>
</feature>
<comment type="cofactor">
    <cofactor evidence="1 4">
        <name>a divalent metal cation</name>
        <dbReference type="ChEBI" id="CHEBI:60240"/>
    </cofactor>
</comment>
<dbReference type="CDD" id="cd00555">
    <property type="entry name" value="Maf"/>
    <property type="match status" value="1"/>
</dbReference>
<protein>
    <recommendedName>
        <fullName evidence="4">dTTP/UTP pyrophosphatase</fullName>
        <shortName evidence="4">dTTPase/UTPase</shortName>
        <ecNumber evidence="4">3.6.1.9</ecNumber>
    </recommendedName>
    <alternativeName>
        <fullName evidence="4">Nucleoside triphosphate pyrophosphatase</fullName>
    </alternativeName>
    <alternativeName>
        <fullName evidence="4">Nucleotide pyrophosphatase</fullName>
        <shortName evidence="4">Nucleotide PPase</shortName>
    </alternativeName>
</protein>
<sequence length="189" mass="21705">MFSKKIILGSSSPRRKQLVEQLGVNCEIRKKEVEEIFPENMPHHEVPEYLSKLKAEPLKSSIIENEVLLTSDTVVILNGKILEKPANRAEAIEMLSQLSANINEVVTGVYLFSKKKEHSFSVSTKVYFKELSEEEIIYYVDRFKPFDKAGAYGIQEWIGMIGVEKIEGCFYNVMGLPMHDLWKTLNQNF</sequence>
<comment type="caution">
    <text evidence="5">The sequence shown here is derived from an EMBL/GenBank/DDBJ whole genome shotgun (WGS) entry which is preliminary data.</text>
</comment>
<dbReference type="GO" id="GO:0005737">
    <property type="term" value="C:cytoplasm"/>
    <property type="evidence" value="ECO:0007669"/>
    <property type="project" value="UniProtKB-SubCell"/>
</dbReference>
<comment type="caution">
    <text evidence="4">Lacks conserved residue(s) required for the propagation of feature annotation.</text>
</comment>
<dbReference type="NCBIfam" id="TIGR00172">
    <property type="entry name" value="maf"/>
    <property type="match status" value="1"/>
</dbReference>
<dbReference type="GO" id="GO:0009117">
    <property type="term" value="P:nucleotide metabolic process"/>
    <property type="evidence" value="ECO:0007669"/>
    <property type="project" value="UniProtKB-KW"/>
</dbReference>
<comment type="similarity">
    <text evidence="4">Belongs to the Maf family. YhdE subfamily.</text>
</comment>
<accession>A0A3E1EYI8</accession>
<dbReference type="PIRSF" id="PIRSF006305">
    <property type="entry name" value="Maf"/>
    <property type="match status" value="1"/>
</dbReference>
<reference evidence="5 6" key="1">
    <citation type="submission" date="2018-08" db="EMBL/GenBank/DDBJ databases">
        <title>The draft genome squence of Brumimicrobium sp. N62.</title>
        <authorList>
            <person name="Du Z.-J."/>
            <person name="Luo H.-R."/>
        </authorList>
    </citation>
    <scope>NUCLEOTIDE SEQUENCE [LARGE SCALE GENOMIC DNA]</scope>
    <source>
        <strain evidence="5 6">N62</strain>
    </source>
</reference>
<dbReference type="EMBL" id="QURB01000003">
    <property type="protein sequence ID" value="RFC54608.1"/>
    <property type="molecule type" value="Genomic_DNA"/>
</dbReference>
<proteinExistence type="inferred from homology"/>
<evidence type="ECO:0000256" key="1">
    <source>
        <dbReference type="ARBA" id="ARBA00001968"/>
    </source>
</evidence>
<dbReference type="PANTHER" id="PTHR43213:SF5">
    <property type="entry name" value="BIFUNCTIONAL DTTP_UTP PYROPHOSPHATASE_METHYLTRANSFERASE PROTEIN-RELATED"/>
    <property type="match status" value="1"/>
</dbReference>
<dbReference type="RefSeq" id="WP_116880443.1">
    <property type="nucleotide sequence ID" value="NZ_QURB01000003.1"/>
</dbReference>